<dbReference type="RefSeq" id="WP_167349297.1">
    <property type="nucleotide sequence ID" value="NZ_FMAQ01000003.1"/>
</dbReference>
<name>A0A1C4ANQ6_9GAMM</name>
<dbReference type="GO" id="GO:0003677">
    <property type="term" value="F:DNA binding"/>
    <property type="evidence" value="ECO:0007669"/>
    <property type="project" value="UniProtKB-KW"/>
</dbReference>
<accession>A0A1C4ANQ6</accession>
<protein>
    <submittedName>
        <fullName evidence="3">Predicted DNA-binding transcriptional regulator YafY, contains an HTH and WYL domains</fullName>
    </submittedName>
</protein>
<evidence type="ECO:0000313" key="4">
    <source>
        <dbReference type="Proteomes" id="UP000199670"/>
    </source>
</evidence>
<gene>
    <name evidence="3" type="ORF">GA0061081_10357</name>
</gene>
<organism evidence="3 4">
    <name type="scientific">Gilliamella bombicola</name>
    <dbReference type="NCBI Taxonomy" id="1798182"/>
    <lineage>
        <taxon>Bacteria</taxon>
        <taxon>Pseudomonadati</taxon>
        <taxon>Pseudomonadota</taxon>
        <taxon>Gammaproteobacteria</taxon>
        <taxon>Orbales</taxon>
        <taxon>Orbaceae</taxon>
        <taxon>Gilliamella</taxon>
    </lineage>
</organism>
<evidence type="ECO:0000259" key="1">
    <source>
        <dbReference type="Pfam" id="PF13280"/>
    </source>
</evidence>
<dbReference type="InterPro" id="IPR051534">
    <property type="entry name" value="CBASS_pafABC_assoc_protein"/>
</dbReference>
<dbReference type="PANTHER" id="PTHR34580:SF1">
    <property type="entry name" value="PROTEIN PAFC"/>
    <property type="match status" value="1"/>
</dbReference>
<keyword evidence="3" id="KW-0238">DNA-binding</keyword>
<evidence type="ECO:0000313" key="3">
    <source>
        <dbReference type="EMBL" id="SCB96137.1"/>
    </source>
</evidence>
<feature type="domain" description="WCX" evidence="2">
    <location>
        <begin position="251"/>
        <end position="313"/>
    </location>
</feature>
<dbReference type="AlphaFoldDB" id="A0A1C4ANQ6"/>
<dbReference type="Pfam" id="PF25583">
    <property type="entry name" value="WCX"/>
    <property type="match status" value="1"/>
</dbReference>
<keyword evidence="4" id="KW-1185">Reference proteome</keyword>
<sequence length="322" mass="38200">MYEKSWDLFDLAFELQNSAEGLSLDEIQRRYNVSLRTAQRMCAGLRDYFPNMEEYSTNGRCKRWRISSQQMNALFTFSPQELSALQASVNFLEQHNLHEQAKSLVSLETKIKNLLQSQKRKRNLEDETEALLKIEGLAFRPGPQFHLDAEILNALRNALLNKKQIKIKYYNKNSGKYSHNTLEPYGILYSERNHYLLARHSDNYYGQQIHHFILHNIEQINILELSYKLPDSFNLTDYCQDMFGVFKEKPFDVEWRFSPEVAKEVKHYVFHPTQTMIENKDKSITIKFKAGGALEMSWYLYMWGDMVEVIKPVDFWDWFDEE</sequence>
<proteinExistence type="predicted"/>
<feature type="domain" description="WYL" evidence="1">
    <location>
        <begin position="150"/>
        <end position="220"/>
    </location>
</feature>
<dbReference type="PANTHER" id="PTHR34580">
    <property type="match status" value="1"/>
</dbReference>
<evidence type="ECO:0000259" key="2">
    <source>
        <dbReference type="Pfam" id="PF25583"/>
    </source>
</evidence>
<dbReference type="InterPro" id="IPR057727">
    <property type="entry name" value="WCX_dom"/>
</dbReference>
<dbReference type="InterPro" id="IPR026881">
    <property type="entry name" value="WYL_dom"/>
</dbReference>
<dbReference type="STRING" id="1798182.GA0061081_10357"/>
<reference evidence="4" key="1">
    <citation type="submission" date="2016-08" db="EMBL/GenBank/DDBJ databases">
        <authorList>
            <person name="Varghese N."/>
            <person name="Submissions Spin"/>
        </authorList>
    </citation>
    <scope>NUCLEOTIDE SEQUENCE [LARGE SCALE GENOMIC DNA]</scope>
    <source>
        <strain evidence="4">R-53248</strain>
    </source>
</reference>
<dbReference type="EMBL" id="FMAQ01000003">
    <property type="protein sequence ID" value="SCB96137.1"/>
    <property type="molecule type" value="Genomic_DNA"/>
</dbReference>
<dbReference type="Pfam" id="PF13280">
    <property type="entry name" value="WYL"/>
    <property type="match status" value="1"/>
</dbReference>
<dbReference type="PROSITE" id="PS52050">
    <property type="entry name" value="WYL"/>
    <property type="match status" value="1"/>
</dbReference>
<dbReference type="Proteomes" id="UP000199670">
    <property type="component" value="Unassembled WGS sequence"/>
</dbReference>